<dbReference type="GO" id="GO:0046872">
    <property type="term" value="F:metal ion binding"/>
    <property type="evidence" value="ECO:0007669"/>
    <property type="project" value="InterPro"/>
</dbReference>
<feature type="domain" description="Metalloenzyme" evidence="6">
    <location>
        <begin position="151"/>
        <end position="273"/>
    </location>
</feature>
<dbReference type="PANTHER" id="PTHR31209">
    <property type="entry name" value="COFACTOR-INDEPENDENT PHOSPHOGLYCERATE MUTASE"/>
    <property type="match status" value="1"/>
</dbReference>
<comment type="similarity">
    <text evidence="4">Belongs to the BPG-independent phosphoglycerate mutase family. A-PGAM subfamily.</text>
</comment>
<dbReference type="SUPFAM" id="SSF53649">
    <property type="entry name" value="Alkaline phosphatase-like"/>
    <property type="match status" value="1"/>
</dbReference>
<evidence type="ECO:0000313" key="7">
    <source>
        <dbReference type="EMBL" id="EFH28211.1"/>
    </source>
</evidence>
<dbReference type="EMBL" id="CM000951">
    <property type="protein sequence ID" value="EFH28211.1"/>
    <property type="molecule type" value="Genomic_DNA"/>
</dbReference>
<evidence type="ECO:0000256" key="5">
    <source>
        <dbReference type="ARBA" id="ARBA00023152"/>
    </source>
</evidence>
<dbReference type="AlphaFoldDB" id="D6XBT0"/>
<dbReference type="Proteomes" id="UP000002785">
    <property type="component" value="Chromosome"/>
</dbReference>
<keyword evidence="5" id="KW-0324">Glycolysis</keyword>
<evidence type="ECO:0000256" key="4">
    <source>
        <dbReference type="ARBA" id="ARBA00005524"/>
    </source>
</evidence>
<name>D6XBT0_STRX2</name>
<comment type="pathway">
    <text evidence="3">Carbohydrate degradation.</text>
</comment>
<dbReference type="GO" id="GO:0006096">
    <property type="term" value="P:glycolytic process"/>
    <property type="evidence" value="ECO:0007669"/>
    <property type="project" value="UniProtKB-KW"/>
</dbReference>
<reference evidence="7" key="1">
    <citation type="submission" date="2009-10" db="EMBL/GenBank/DDBJ databases">
        <title>The genome sequence of Streptomyces sviceus strain ATCC 29083.</title>
        <authorList>
            <consortium name="The Broad Institute Genome Sequencing Platform"/>
            <consortium name="Broad Institute Microbial Sequencing Center"/>
            <person name="Fischbach M."/>
            <person name="Godfrey P."/>
            <person name="Ward D."/>
            <person name="Young S."/>
            <person name="Zeng Q."/>
            <person name="Koehrsen M."/>
            <person name="Alvarado L."/>
            <person name="Berlin A.M."/>
            <person name="Bochicchio J."/>
            <person name="Borenstein D."/>
            <person name="Chapman S.B."/>
            <person name="Chen Z."/>
            <person name="Engels R."/>
            <person name="Freedman E."/>
            <person name="Gellesch M."/>
            <person name="Goldberg J."/>
            <person name="Griggs A."/>
            <person name="Gujja S."/>
            <person name="Heilman E.R."/>
            <person name="Heiman D.I."/>
            <person name="Hepburn T.A."/>
            <person name="Howarth C."/>
            <person name="Jen D."/>
            <person name="Larson L."/>
            <person name="Lewis B."/>
            <person name="Mehta T."/>
            <person name="Park D."/>
            <person name="Pearson M."/>
            <person name="Richards J."/>
            <person name="Roberts A."/>
            <person name="Saif S."/>
            <person name="Shea T.D."/>
            <person name="Shenoy N."/>
            <person name="Sisk P."/>
            <person name="Stolte C."/>
            <person name="Sykes S.N."/>
            <person name="Thomson T."/>
            <person name="Walk T."/>
            <person name="White J."/>
            <person name="Yandava C."/>
            <person name="Straight P."/>
            <person name="Clardy J."/>
            <person name="Hung D."/>
            <person name="Kolter R."/>
            <person name="Mekalanos J."/>
            <person name="Walker S."/>
            <person name="Walsh C.T."/>
            <person name="Wieland-Brown L.C."/>
            <person name="Haas B."/>
            <person name="Nusbaum C."/>
            <person name="Birren B."/>
        </authorList>
    </citation>
    <scope>NUCLEOTIDE SEQUENCE [LARGE SCALE GENOMIC DNA]</scope>
    <source>
        <strain evidence="7">ATCC 29083</strain>
    </source>
</reference>
<dbReference type="PANTHER" id="PTHR31209:SF0">
    <property type="entry name" value="METALLOENZYME DOMAIN-CONTAINING PROTEIN"/>
    <property type="match status" value="1"/>
</dbReference>
<dbReference type="InterPro" id="IPR017850">
    <property type="entry name" value="Alkaline_phosphatase_core_sf"/>
</dbReference>
<evidence type="ECO:0000256" key="1">
    <source>
        <dbReference type="ARBA" id="ARBA00000370"/>
    </source>
</evidence>
<dbReference type="Pfam" id="PF10143">
    <property type="entry name" value="PhosphMutase"/>
    <property type="match status" value="1"/>
</dbReference>
<dbReference type="InterPro" id="IPR004456">
    <property type="entry name" value="Pglycerate_mutase_ApgM"/>
</dbReference>
<evidence type="ECO:0000256" key="2">
    <source>
        <dbReference type="ARBA" id="ARBA00002315"/>
    </source>
</evidence>
<comment type="catalytic activity">
    <reaction evidence="1">
        <text>(2R)-2-phosphoglycerate = (2R)-3-phosphoglycerate</text>
        <dbReference type="Rhea" id="RHEA:15901"/>
        <dbReference type="ChEBI" id="CHEBI:58272"/>
        <dbReference type="ChEBI" id="CHEBI:58289"/>
        <dbReference type="EC" id="5.4.2.12"/>
    </reaction>
</comment>
<comment type="function">
    <text evidence="2">Catalyzes the interconversion of 2-phosphoglycerate and 3-phosphoglycerate.</text>
</comment>
<dbReference type="HOGENOM" id="CLU_1000856_0_0_11"/>
<evidence type="ECO:0000313" key="8">
    <source>
        <dbReference type="Proteomes" id="UP000002785"/>
    </source>
</evidence>
<sequence>MSLTGWGRHRGILALTSATTQLSGAVTNTDPGFIKQGAFGVPVAEPADAPLPCRPLHEDAAAQRTADLVNEFVAASAHVLADSTVNHARIRAGRKPANIILVRDGGHTLPTLAPVPRPTSMYGQVPAEQGLATLAGARFTRSKPAPDEPVEAYYATLVPTLLNDPATVVFVHVKGPDEPGHDGRVQAKVRAIEALDTHLVGPLVSALTPADTLVVTCDHSTPCALGIHAPDPVPLTVAGPTIATDDCVTFGERACATGSLPLTRACELMDWLFKDRPC</sequence>
<dbReference type="Gene3D" id="3.40.720.10">
    <property type="entry name" value="Alkaline Phosphatase, subunit A"/>
    <property type="match status" value="1"/>
</dbReference>
<gene>
    <name evidence="7" type="ORF">SSEG_10416</name>
</gene>
<dbReference type="InterPro" id="IPR006124">
    <property type="entry name" value="Metalloenzyme"/>
</dbReference>
<dbReference type="GO" id="GO:0004619">
    <property type="term" value="F:phosphoglycerate mutase activity"/>
    <property type="evidence" value="ECO:0007669"/>
    <property type="project" value="UniProtKB-EC"/>
</dbReference>
<organism evidence="7 8">
    <name type="scientific">Streptomyces sviceus (strain ATCC 29083 / DSM 924 / JCM 4929 / NBRC 13980 / NCIMB 11184 / NRRL 5439 / UC 5370)</name>
    <dbReference type="NCBI Taxonomy" id="463191"/>
    <lineage>
        <taxon>Bacteria</taxon>
        <taxon>Bacillati</taxon>
        <taxon>Actinomycetota</taxon>
        <taxon>Actinomycetes</taxon>
        <taxon>Kitasatosporales</taxon>
        <taxon>Streptomycetaceae</taxon>
        <taxon>Streptomyces</taxon>
    </lineage>
</organism>
<evidence type="ECO:0000256" key="3">
    <source>
        <dbReference type="ARBA" id="ARBA00004921"/>
    </source>
</evidence>
<keyword evidence="8" id="KW-1185">Reference proteome</keyword>
<proteinExistence type="inferred from homology"/>
<evidence type="ECO:0000259" key="6">
    <source>
        <dbReference type="Pfam" id="PF01676"/>
    </source>
</evidence>
<dbReference type="Pfam" id="PF01676">
    <property type="entry name" value="Metalloenzyme"/>
    <property type="match status" value="1"/>
</dbReference>
<accession>D6XBT0</accession>
<dbReference type="eggNOG" id="COG3635">
    <property type="taxonomic scope" value="Bacteria"/>
</dbReference>
<protein>
    <submittedName>
        <fullName evidence="7">2,3-bisphosphoglycerate-independent phosphoglycerate mutase</fullName>
    </submittedName>
</protein>